<dbReference type="EMBL" id="SLYC01000077">
    <property type="protein sequence ID" value="TCP93447.1"/>
    <property type="molecule type" value="Genomic_DNA"/>
</dbReference>
<reference evidence="1 2" key="1">
    <citation type="submission" date="2019-03" db="EMBL/GenBank/DDBJ databases">
        <title>Genomic Encyclopedia of Type Strains, Phase IV (KMG-IV): sequencing the most valuable type-strain genomes for metagenomic binning, comparative biology and taxonomic classification.</title>
        <authorList>
            <person name="Goeker M."/>
        </authorList>
    </citation>
    <scope>NUCLEOTIDE SEQUENCE [LARGE SCALE GENOMIC DNA]</scope>
    <source>
        <strain evidence="1 2">DSM 100013</strain>
    </source>
</reference>
<accession>A0A4R2SSW1</accession>
<dbReference type="AlphaFoldDB" id="A0A4R2SSW1"/>
<dbReference type="Gene3D" id="3.40.50.300">
    <property type="entry name" value="P-loop containing nucleotide triphosphate hydrolases"/>
    <property type="match status" value="1"/>
</dbReference>
<organism evidence="1 2">
    <name type="scientific">Serpentinicella alkaliphila</name>
    <dbReference type="NCBI Taxonomy" id="1734049"/>
    <lineage>
        <taxon>Bacteria</taxon>
        <taxon>Bacillati</taxon>
        <taxon>Bacillota</taxon>
        <taxon>Clostridia</taxon>
        <taxon>Peptostreptococcales</taxon>
        <taxon>Natronincolaceae</taxon>
        <taxon>Serpentinicella</taxon>
    </lineage>
</organism>
<keyword evidence="2" id="KW-1185">Reference proteome</keyword>
<evidence type="ECO:0000313" key="1">
    <source>
        <dbReference type="EMBL" id="TCP93447.1"/>
    </source>
</evidence>
<gene>
    <name evidence="1" type="ORF">EDD79_10772</name>
</gene>
<evidence type="ECO:0000313" key="2">
    <source>
        <dbReference type="Proteomes" id="UP000295504"/>
    </source>
</evidence>
<evidence type="ECO:0008006" key="3">
    <source>
        <dbReference type="Google" id="ProtNLM"/>
    </source>
</evidence>
<dbReference type="Gene3D" id="3.20.20.140">
    <property type="entry name" value="Metal-dependent hydrolases"/>
    <property type="match status" value="1"/>
</dbReference>
<sequence>MNPVYLDLHIHTSENPNSLNQAYDIDCLLSKIEENSLGSDILISLTDHNTINKKAYLALLDKCSNVLLGVELHIRNYDSEPAYHCHIYFNINPITEIHIDDINEKLNDLYPDKVIRRETQNVPKLDDVIRKFDIYDFILLPHGGQSHSTFDKSIPDGVTFDTTLERSIYYNQFDGFTARSNGGLENTVRYFKRLGINEFVNLITCTDNYNPKEYPNAKASDASPFVPTWMLALPTFNGLRLSLSESSRLIYSETKPSDWAEYIKKVNIKNDLLDIDVDLTPGLNVVIGGSSSGKTLFVDSLYRKISNDFAECDYTKFGVEDINILNPSGSRPHYINQNYIIKVIDKSNESNGIDDIEIIRSVFPGDENVTAKARTGLANLKRDLNTLINCVKTIEIQENKLSRIPAFSRLITKADLKENLASKILPDDEVARNSTYNEEDYLDHKKQLDLIGNFLSSNPFAEEASEEIQSIKDKLERAFELSKFEKEMRCLIQECKNDIDMFLSAESMEQQSKIQNIERMLSSIKEYAEAMKCFEDTMNSIANYSIICETQRVMSMGHVLYIENDFVLSKDKVVEVINRYLKTEYRINNFHSLHPRRLYERGFSKRNPKVNDYEEFESKIYSEFEKMNKKTYRIVTSEGKNFDDLSAGWKTSVLLDIILGYEGDNAPLIIDQPEDNLATNYINHGLIAAIKNIKSKKQVILVSHNATIPMLGDAQNVILCRNTDKICIRSSQLEGTIDNKYIVDYIAEITDGGKSSIKKRVKKYNLKKFRE</sequence>
<proteinExistence type="predicted"/>
<comment type="caution">
    <text evidence="1">The sequence shown here is derived from an EMBL/GenBank/DDBJ whole genome shotgun (WGS) entry which is preliminary data.</text>
</comment>
<protein>
    <recommendedName>
        <fullName evidence="3">AAA domain-containing protein</fullName>
    </recommendedName>
</protein>
<dbReference type="InterPro" id="IPR027417">
    <property type="entry name" value="P-loop_NTPase"/>
</dbReference>
<dbReference type="RefSeq" id="WP_132849841.1">
    <property type="nucleotide sequence ID" value="NZ_CP058648.1"/>
</dbReference>
<dbReference type="Proteomes" id="UP000295504">
    <property type="component" value="Unassembled WGS sequence"/>
</dbReference>
<name>A0A4R2SSW1_9FIRM</name>
<dbReference type="SUPFAM" id="SSF52540">
    <property type="entry name" value="P-loop containing nucleoside triphosphate hydrolases"/>
    <property type="match status" value="1"/>
</dbReference>
<dbReference type="OrthoDB" id="9791620at2"/>